<gene>
    <name evidence="2" type="ORF">SAMN05216354_1343</name>
</gene>
<dbReference type="EMBL" id="FNUV01000003">
    <property type="protein sequence ID" value="SEF72023.1"/>
    <property type="molecule type" value="Genomic_DNA"/>
</dbReference>
<dbReference type="RefSeq" id="WP_103915478.1">
    <property type="nucleotide sequence ID" value="NZ_FNUV01000003.1"/>
</dbReference>
<proteinExistence type="predicted"/>
<reference evidence="2 3" key="1">
    <citation type="submission" date="2016-10" db="EMBL/GenBank/DDBJ databases">
        <authorList>
            <person name="de Groot N.N."/>
        </authorList>
    </citation>
    <scope>NUCLEOTIDE SEQUENCE [LARGE SCALE GENOMIC DNA]</scope>
    <source>
        <strain evidence="2 3">AR32</strain>
    </source>
</reference>
<organism evidence="2 3">
    <name type="scientific">Xylanibacter ruminicola</name>
    <name type="common">Prevotella ruminicola</name>
    <dbReference type="NCBI Taxonomy" id="839"/>
    <lineage>
        <taxon>Bacteria</taxon>
        <taxon>Pseudomonadati</taxon>
        <taxon>Bacteroidota</taxon>
        <taxon>Bacteroidia</taxon>
        <taxon>Bacteroidales</taxon>
        <taxon>Prevotellaceae</taxon>
        <taxon>Xylanibacter</taxon>
    </lineage>
</organism>
<evidence type="ECO:0000313" key="2">
    <source>
        <dbReference type="EMBL" id="SEF72023.1"/>
    </source>
</evidence>
<evidence type="ECO:0000256" key="1">
    <source>
        <dbReference type="SAM" id="SignalP"/>
    </source>
</evidence>
<accession>A0A1H5UAG4</accession>
<evidence type="ECO:0000313" key="3">
    <source>
        <dbReference type="Proteomes" id="UP000236735"/>
    </source>
</evidence>
<feature type="chain" id="PRO_5009285925" description="Periplasmic protein" evidence="1">
    <location>
        <begin position="21"/>
        <end position="147"/>
    </location>
</feature>
<sequence length="147" mass="17322">MRRFFLSVVVALLSIVAAFAHDPQKFSPEKFQADLEQFITKEASLTPEEAAKFFPLYREMQHKQRVVWQKMKDLGRNKPAEEAACKLAVQKRDELELEQKVILQTYHNKFFKVIPASKVYDVIIAENRFHRFAIRNFGQKDRPQPKK</sequence>
<protein>
    <recommendedName>
        <fullName evidence="4">Periplasmic protein</fullName>
    </recommendedName>
</protein>
<keyword evidence="1" id="KW-0732">Signal</keyword>
<evidence type="ECO:0008006" key="4">
    <source>
        <dbReference type="Google" id="ProtNLM"/>
    </source>
</evidence>
<feature type="signal peptide" evidence="1">
    <location>
        <begin position="1"/>
        <end position="20"/>
    </location>
</feature>
<dbReference type="Proteomes" id="UP000236735">
    <property type="component" value="Unassembled WGS sequence"/>
</dbReference>
<dbReference type="AlphaFoldDB" id="A0A1H5UAG4"/>
<name>A0A1H5UAG4_XYLRU</name>